<organism evidence="1 2">
    <name type="scientific">Cuscuta campestris</name>
    <dbReference type="NCBI Taxonomy" id="132261"/>
    <lineage>
        <taxon>Eukaryota</taxon>
        <taxon>Viridiplantae</taxon>
        <taxon>Streptophyta</taxon>
        <taxon>Embryophyta</taxon>
        <taxon>Tracheophyta</taxon>
        <taxon>Spermatophyta</taxon>
        <taxon>Magnoliopsida</taxon>
        <taxon>eudicotyledons</taxon>
        <taxon>Gunneridae</taxon>
        <taxon>Pentapetalae</taxon>
        <taxon>asterids</taxon>
        <taxon>lamiids</taxon>
        <taxon>Solanales</taxon>
        <taxon>Convolvulaceae</taxon>
        <taxon>Cuscuteae</taxon>
        <taxon>Cuscuta</taxon>
        <taxon>Cuscuta subgen. Grammica</taxon>
        <taxon>Cuscuta sect. Cleistogrammica</taxon>
    </lineage>
</organism>
<proteinExistence type="predicted"/>
<protein>
    <submittedName>
        <fullName evidence="1">Uncharacterized protein</fullName>
    </submittedName>
</protein>
<dbReference type="Proteomes" id="UP000595140">
    <property type="component" value="Unassembled WGS sequence"/>
</dbReference>
<dbReference type="AlphaFoldDB" id="A0A484N4P6"/>
<keyword evidence="2" id="KW-1185">Reference proteome</keyword>
<evidence type="ECO:0000313" key="2">
    <source>
        <dbReference type="Proteomes" id="UP000595140"/>
    </source>
</evidence>
<name>A0A484N4P6_9ASTE</name>
<dbReference type="EMBL" id="OOIL02005488">
    <property type="protein sequence ID" value="VFQ94944.1"/>
    <property type="molecule type" value="Genomic_DNA"/>
</dbReference>
<reference evidence="1 2" key="1">
    <citation type="submission" date="2018-04" db="EMBL/GenBank/DDBJ databases">
        <authorList>
            <person name="Vogel A."/>
        </authorList>
    </citation>
    <scope>NUCLEOTIDE SEQUENCE [LARGE SCALE GENOMIC DNA]</scope>
</reference>
<gene>
    <name evidence="1" type="ORF">CCAM_LOCUS36720</name>
</gene>
<evidence type="ECO:0000313" key="1">
    <source>
        <dbReference type="EMBL" id="VFQ94944.1"/>
    </source>
</evidence>
<accession>A0A484N4P6</accession>
<sequence length="143" mass="15517">MRRVPPDHGLTAHARSSTVMIPLPLVVLVATVETKSMRSGEAFPRSLRHISRIRNSPHVASASLHAKRVRREASSACFKKQGYRGSQAQVEVHTARELRSENKLRFQSIRLPLPSPLLSPCSLAPHLSLPAANSTGAGGLLSC</sequence>